<sequence length="250" mass="27766">MTPKKKTKRPPKKIIVSPPQSEKEKNETRVPPKKIRDKTKKRGHVIKVSPLEYLEEKMQDDIRAAKAGIAKSAAAETNQGKLIISALLTGDEQTAEEILQNIEASTGKKLNLGSIAGRLSLMSRTDLGKIIRKKRKGRQYVYSINGLAALLGVGKIYQLTLVKGYSLEDAYRELPALKEAGGAIPESVEIDYEAAAKTEIAREDLLEGIFDLLDLWLERLPAEKIRAVMKKVGINRSSRRDLKNKTGLKP</sequence>
<evidence type="ECO:0000313" key="4">
    <source>
        <dbReference type="Proteomes" id="UP000178367"/>
    </source>
</evidence>
<dbReference type="AlphaFoldDB" id="A0A1F5SK18"/>
<evidence type="ECO:0000256" key="1">
    <source>
        <dbReference type="SAM" id="MobiDB-lite"/>
    </source>
</evidence>
<reference evidence="3 4" key="1">
    <citation type="journal article" date="2016" name="Nat. Commun.">
        <title>Thousands of microbial genomes shed light on interconnected biogeochemical processes in an aquifer system.</title>
        <authorList>
            <person name="Anantharaman K."/>
            <person name="Brown C.T."/>
            <person name="Hug L.A."/>
            <person name="Sharon I."/>
            <person name="Castelle C.J."/>
            <person name="Probst A.J."/>
            <person name="Thomas B.C."/>
            <person name="Singh A."/>
            <person name="Wilkins M.J."/>
            <person name="Karaoz U."/>
            <person name="Brodie E.L."/>
            <person name="Williams K.H."/>
            <person name="Hubbard S.S."/>
            <person name="Banfield J.F."/>
        </authorList>
    </citation>
    <scope>NUCLEOTIDE SEQUENCE [LARGE SCALE GENOMIC DNA]</scope>
</reference>
<keyword evidence="2" id="KW-1133">Transmembrane helix</keyword>
<proteinExistence type="predicted"/>
<protein>
    <submittedName>
        <fullName evidence="3">Uncharacterized protein</fullName>
    </submittedName>
</protein>
<organism evidence="3 4">
    <name type="scientific">Candidatus Falkowbacteria bacterium RIFOXYA2_FULL_47_19</name>
    <dbReference type="NCBI Taxonomy" id="1797994"/>
    <lineage>
        <taxon>Bacteria</taxon>
        <taxon>Candidatus Falkowiibacteriota</taxon>
    </lineage>
</organism>
<feature type="compositionally biased region" description="Basic and acidic residues" evidence="1">
    <location>
        <begin position="21"/>
        <end position="30"/>
    </location>
</feature>
<feature type="compositionally biased region" description="Basic residues" evidence="1">
    <location>
        <begin position="1"/>
        <end position="12"/>
    </location>
</feature>
<comment type="caution">
    <text evidence="3">The sequence shown here is derived from an EMBL/GenBank/DDBJ whole genome shotgun (WGS) entry which is preliminary data.</text>
</comment>
<dbReference type="Proteomes" id="UP000178367">
    <property type="component" value="Unassembled WGS sequence"/>
</dbReference>
<keyword evidence="2" id="KW-0812">Transmembrane</keyword>
<accession>A0A1F5SK18</accession>
<evidence type="ECO:0000256" key="2">
    <source>
        <dbReference type="SAM" id="Phobius"/>
    </source>
</evidence>
<feature type="transmembrane region" description="Helical" evidence="2">
    <location>
        <begin position="140"/>
        <end position="157"/>
    </location>
</feature>
<evidence type="ECO:0000313" key="3">
    <source>
        <dbReference type="EMBL" id="OGF27057.1"/>
    </source>
</evidence>
<name>A0A1F5SK18_9BACT</name>
<feature type="compositionally biased region" description="Basic residues" evidence="1">
    <location>
        <begin position="31"/>
        <end position="42"/>
    </location>
</feature>
<keyword evidence="2" id="KW-0472">Membrane</keyword>
<dbReference type="EMBL" id="MFGB01000010">
    <property type="protein sequence ID" value="OGF27057.1"/>
    <property type="molecule type" value="Genomic_DNA"/>
</dbReference>
<feature type="region of interest" description="Disordered" evidence="1">
    <location>
        <begin position="1"/>
        <end position="42"/>
    </location>
</feature>
<gene>
    <name evidence="3" type="ORF">A2227_04165</name>
</gene>